<evidence type="ECO:0000256" key="2">
    <source>
        <dbReference type="ARBA" id="ARBA00004123"/>
    </source>
</evidence>
<dbReference type="AlphaFoldDB" id="A0A9P6WRI2"/>
<comment type="subcellular location">
    <subcellularLocation>
        <location evidence="2">Nucleus</location>
    </subcellularLocation>
</comment>
<feature type="domain" description="U4/U6.U5 small nuclear ribonucleoprotein 27kDa protein" evidence="9">
    <location>
        <begin position="135"/>
        <end position="186"/>
    </location>
</feature>
<dbReference type="PANTHER" id="PTHR31077:SF1">
    <property type="entry name" value="U4_U6.U5 SMALL NUCLEAR RIBONUCLEOPROTEIN 27 KDA PROTEIN"/>
    <property type="match status" value="1"/>
</dbReference>
<comment type="similarity">
    <text evidence="3">Belongs to the SNUT3 family.</text>
</comment>
<comment type="caution">
    <text evidence="10">The sequence shown here is derived from an EMBL/GenBank/DDBJ whole genome shotgun (WGS) entry which is preliminary data.</text>
</comment>
<dbReference type="GO" id="GO:0071011">
    <property type="term" value="C:precatalytic spliceosome"/>
    <property type="evidence" value="ECO:0007669"/>
    <property type="project" value="TreeGrafter"/>
</dbReference>
<evidence type="ECO:0000259" key="9">
    <source>
        <dbReference type="Pfam" id="PF08648"/>
    </source>
</evidence>
<dbReference type="GO" id="GO:0006397">
    <property type="term" value="P:mRNA processing"/>
    <property type="evidence" value="ECO:0007669"/>
    <property type="project" value="UniProtKB-KW"/>
</dbReference>
<dbReference type="Pfam" id="PF08648">
    <property type="entry name" value="SNRNP27"/>
    <property type="match status" value="1"/>
</dbReference>
<protein>
    <recommendedName>
        <fullName evidence="9">U4/U6.U5 small nuclear ribonucleoprotein 27kDa protein domain-containing protein</fullName>
    </recommendedName>
</protein>
<gene>
    <name evidence="10" type="ORF">C6P40_000481</name>
</gene>
<keyword evidence="7" id="KW-0539">Nucleus</keyword>
<organism evidence="10 11">
    <name type="scientific">Pichia californica</name>
    <dbReference type="NCBI Taxonomy" id="460514"/>
    <lineage>
        <taxon>Eukaryota</taxon>
        <taxon>Fungi</taxon>
        <taxon>Dikarya</taxon>
        <taxon>Ascomycota</taxon>
        <taxon>Saccharomycotina</taxon>
        <taxon>Pichiomycetes</taxon>
        <taxon>Pichiales</taxon>
        <taxon>Pichiaceae</taxon>
        <taxon>Pichia</taxon>
    </lineage>
</organism>
<dbReference type="PANTHER" id="PTHR31077">
    <property type="entry name" value="U4/U6.U5 SMALL NUCLEAR RIBONUCLEOPROTEIN 27 KDA PROTEIN"/>
    <property type="match status" value="1"/>
</dbReference>
<evidence type="ECO:0000313" key="11">
    <source>
        <dbReference type="Proteomes" id="UP000697127"/>
    </source>
</evidence>
<feature type="compositionally biased region" description="Basic and acidic residues" evidence="8">
    <location>
        <begin position="117"/>
        <end position="126"/>
    </location>
</feature>
<evidence type="ECO:0000313" key="10">
    <source>
        <dbReference type="EMBL" id="KAG0690983.1"/>
    </source>
</evidence>
<evidence type="ECO:0000256" key="5">
    <source>
        <dbReference type="ARBA" id="ARBA00022664"/>
    </source>
</evidence>
<evidence type="ECO:0000256" key="8">
    <source>
        <dbReference type="SAM" id="MobiDB-lite"/>
    </source>
</evidence>
<name>A0A9P6WRI2_9ASCO</name>
<evidence type="ECO:0000256" key="6">
    <source>
        <dbReference type="ARBA" id="ARBA00023187"/>
    </source>
</evidence>
<feature type="region of interest" description="Disordered" evidence="8">
    <location>
        <begin position="10"/>
        <end position="32"/>
    </location>
</feature>
<dbReference type="EMBL" id="PUHW01000012">
    <property type="protein sequence ID" value="KAG0690983.1"/>
    <property type="molecule type" value="Genomic_DNA"/>
</dbReference>
<comment type="function">
    <text evidence="1">May play a role in mRNA splicing.</text>
</comment>
<evidence type="ECO:0000256" key="4">
    <source>
        <dbReference type="ARBA" id="ARBA00011825"/>
    </source>
</evidence>
<dbReference type="Proteomes" id="UP000697127">
    <property type="component" value="Unassembled WGS sequence"/>
</dbReference>
<dbReference type="OrthoDB" id="21368at2759"/>
<evidence type="ECO:0000256" key="1">
    <source>
        <dbReference type="ARBA" id="ARBA00003632"/>
    </source>
</evidence>
<keyword evidence="6" id="KW-0508">mRNA splicing</keyword>
<feature type="compositionally biased region" description="Polar residues" evidence="8">
    <location>
        <begin position="10"/>
        <end position="19"/>
    </location>
</feature>
<evidence type="ECO:0000256" key="3">
    <source>
        <dbReference type="ARBA" id="ARBA00008218"/>
    </source>
</evidence>
<feature type="region of interest" description="Disordered" evidence="8">
    <location>
        <begin position="104"/>
        <end position="128"/>
    </location>
</feature>
<keyword evidence="11" id="KW-1185">Reference proteome</keyword>
<sequence length="200" mass="22921">MARRVAINLTQRSLSSNRGRGNAKTRGRSSTSVVSFPENNIIKKENINAIVNENVNENVKEIINENEIVISKIPVNTVKVRTIDTISIENQVNLQIENKIPESNINNSNEIKQGLKRSRDDLHTEENETNNNISEILKIMGFDNFNTTKYKHVKGTDCFGINFKQKTEYRQYMNRDGGFNRALSPTRGDRKRIKISLKKE</sequence>
<proteinExistence type="inferred from homology"/>
<dbReference type="InterPro" id="IPR013957">
    <property type="entry name" value="SNRNP27"/>
</dbReference>
<comment type="subunit">
    <text evidence="4">Part of a tri-snRNP complex.</text>
</comment>
<dbReference type="GO" id="GO:0008380">
    <property type="term" value="P:RNA splicing"/>
    <property type="evidence" value="ECO:0007669"/>
    <property type="project" value="UniProtKB-KW"/>
</dbReference>
<keyword evidence="5" id="KW-0507">mRNA processing</keyword>
<accession>A0A9P6WRI2</accession>
<reference evidence="10" key="1">
    <citation type="submission" date="2020-11" db="EMBL/GenBank/DDBJ databases">
        <title>Kefir isolates.</title>
        <authorList>
            <person name="Marcisauskas S."/>
            <person name="Kim Y."/>
            <person name="Blasche S."/>
        </authorList>
    </citation>
    <scope>NUCLEOTIDE SEQUENCE</scope>
    <source>
        <strain evidence="10">Olga-1</strain>
    </source>
</reference>
<evidence type="ECO:0000256" key="7">
    <source>
        <dbReference type="ARBA" id="ARBA00023242"/>
    </source>
</evidence>